<dbReference type="PROSITE" id="PS01095">
    <property type="entry name" value="GH18_1"/>
    <property type="match status" value="1"/>
</dbReference>
<evidence type="ECO:0000313" key="12">
    <source>
        <dbReference type="Proteomes" id="UP001231915"/>
    </source>
</evidence>
<dbReference type="CDD" id="cd12215">
    <property type="entry name" value="ChiC_BD"/>
    <property type="match status" value="1"/>
</dbReference>
<keyword evidence="4" id="KW-0146">Chitin degradation</keyword>
<dbReference type="InterPro" id="IPR017853">
    <property type="entry name" value="GH"/>
</dbReference>
<comment type="caution">
    <text evidence="11">The sequence shown here is derived from an EMBL/GenBank/DDBJ whole genome shotgun (WGS) entry which is preliminary data.</text>
</comment>
<gene>
    <name evidence="11" type="ORF">QNM18_25130</name>
</gene>
<accession>A0ABT7ETG2</accession>
<protein>
    <recommendedName>
        <fullName evidence="2">chitinase</fullName>
        <ecNumber evidence="2">3.2.1.14</ecNumber>
    </recommendedName>
</protein>
<dbReference type="Gene3D" id="3.10.50.10">
    <property type="match status" value="1"/>
</dbReference>
<dbReference type="PROSITE" id="PS51910">
    <property type="entry name" value="GH18_2"/>
    <property type="match status" value="1"/>
</dbReference>
<dbReference type="InterPro" id="IPR036573">
    <property type="entry name" value="CBM_sf_5/12"/>
</dbReference>
<evidence type="ECO:0000256" key="5">
    <source>
        <dbReference type="ARBA" id="ARBA00023277"/>
    </source>
</evidence>
<dbReference type="InterPro" id="IPR003610">
    <property type="entry name" value="CBM5/12"/>
</dbReference>
<evidence type="ECO:0000256" key="6">
    <source>
        <dbReference type="ARBA" id="ARBA00023295"/>
    </source>
</evidence>
<name>A0ABT7ETG2_9GAMM</name>
<reference evidence="11 12" key="1">
    <citation type="submission" date="2023-05" db="EMBL/GenBank/DDBJ databases">
        <title>Pseudoalteromonas ardens sp. nov., Pseudoalteromonas obscura sp. nov., and Pseudoalteromonas umbrosa sp. nov., isolated from the coral Montipora capitata.</title>
        <authorList>
            <person name="Thomas E.M."/>
            <person name="Smith E.M."/>
            <person name="Papke E."/>
            <person name="Shlafstein M.D."/>
            <person name="Oline D.K."/>
            <person name="Videau P."/>
            <person name="Saw J.H."/>
            <person name="Strangman W.K."/>
            <person name="Ushijima B."/>
        </authorList>
    </citation>
    <scope>NUCLEOTIDE SEQUENCE [LARGE SCALE GENOMIC DNA]</scope>
    <source>
        <strain evidence="11 12">P94</strain>
    </source>
</reference>
<dbReference type="InterPro" id="IPR029070">
    <property type="entry name" value="Chitinase_insertion_sf"/>
</dbReference>
<dbReference type="SMART" id="SM00636">
    <property type="entry name" value="Glyco_18"/>
    <property type="match status" value="1"/>
</dbReference>
<evidence type="ECO:0000313" key="11">
    <source>
        <dbReference type="EMBL" id="MDK2598342.1"/>
    </source>
</evidence>
<comment type="similarity">
    <text evidence="9">Belongs to the glycosyl hydrolase 18 family.</text>
</comment>
<dbReference type="InterPro" id="IPR001579">
    <property type="entry name" value="Glyco_hydro_18_chit_AS"/>
</dbReference>
<dbReference type="SUPFAM" id="SSF51055">
    <property type="entry name" value="Carbohydrate binding domain"/>
    <property type="match status" value="1"/>
</dbReference>
<dbReference type="EC" id="3.2.1.14" evidence="2"/>
<dbReference type="PANTHER" id="PTHR11177">
    <property type="entry name" value="CHITINASE"/>
    <property type="match status" value="1"/>
</dbReference>
<dbReference type="RefSeq" id="WP_284138767.1">
    <property type="nucleotide sequence ID" value="NZ_JASJUT010000016.1"/>
</dbReference>
<dbReference type="Gene3D" id="3.20.20.80">
    <property type="entry name" value="Glycosidases"/>
    <property type="match status" value="1"/>
</dbReference>
<evidence type="ECO:0000256" key="8">
    <source>
        <dbReference type="RuleBase" id="RU000489"/>
    </source>
</evidence>
<evidence type="ECO:0000256" key="2">
    <source>
        <dbReference type="ARBA" id="ARBA00012729"/>
    </source>
</evidence>
<dbReference type="CDD" id="cd06548">
    <property type="entry name" value="GH18_chitinase"/>
    <property type="match status" value="1"/>
</dbReference>
<dbReference type="SUPFAM" id="SSF54556">
    <property type="entry name" value="Chitinase insertion domain"/>
    <property type="match status" value="1"/>
</dbReference>
<dbReference type="Pfam" id="PF00704">
    <property type="entry name" value="Glyco_hydro_18"/>
    <property type="match status" value="1"/>
</dbReference>
<sequence length="515" mass="57188">MSALLIRNYSVDGVYNSATCQDKTCKGILMKVYKLNSMGLFGLMLMSATQSSWAQEQYQEFTGTHQQFKQTSNKVVGTYIANWSDPNSIDDVPGDNLTHILYAFLRACGPGELPNDATVCANKPDYVLAEDDTTIDKQFASKFLQLKQKYPHLKILPSVGGWGGSDTFPPMAKDPQARQVFVQSVVNYLRTHRAFDGIDIDWEWPNTPEEGGHYADLMQDLRAAFDVLEAELGRKYSITSAIGTHANNVRNIDYERAAPYLDYIFLMTYDFFGGWSRNNIGHHTSLDAHSANMAASHGVMQGVQNLLNKSVPANKLVVGVAKYARGFDGVSLSASGTPIGGQASGLFPKAVQPWDEEGVGTYRRIVDEVIGQNGQGINGFTIRYDADCDCHYAWRESDTAFVGFDHPSSVIKKAQYVLNTNLGGIFAWEYAQDNGDILSAMNYGIGNQWLGNSNPGDGVGACRGIANWRAEDVYRKGDQVHIDNRLYEAKWYSNNQHPAQYSGRWQVWQFISACN</sequence>
<keyword evidence="7" id="KW-0624">Polysaccharide degradation</keyword>
<dbReference type="SMART" id="SM00495">
    <property type="entry name" value="ChtBD3"/>
    <property type="match status" value="1"/>
</dbReference>
<dbReference type="Gene3D" id="2.10.10.20">
    <property type="entry name" value="Carbohydrate-binding module superfamily 5/12"/>
    <property type="match status" value="1"/>
</dbReference>
<proteinExistence type="inferred from homology"/>
<dbReference type="EMBL" id="JASJUT010000016">
    <property type="protein sequence ID" value="MDK2598342.1"/>
    <property type="molecule type" value="Genomic_DNA"/>
</dbReference>
<dbReference type="SUPFAM" id="SSF51445">
    <property type="entry name" value="(Trans)glycosidases"/>
    <property type="match status" value="1"/>
</dbReference>
<keyword evidence="3 8" id="KW-0378">Hydrolase</keyword>
<keyword evidence="5" id="KW-0119">Carbohydrate metabolism</keyword>
<evidence type="ECO:0000259" key="10">
    <source>
        <dbReference type="PROSITE" id="PS51910"/>
    </source>
</evidence>
<evidence type="ECO:0000256" key="4">
    <source>
        <dbReference type="ARBA" id="ARBA00023024"/>
    </source>
</evidence>
<dbReference type="GO" id="GO:0016787">
    <property type="term" value="F:hydrolase activity"/>
    <property type="evidence" value="ECO:0007669"/>
    <property type="project" value="UniProtKB-KW"/>
</dbReference>
<feature type="domain" description="GH18" evidence="10">
    <location>
        <begin position="74"/>
        <end position="448"/>
    </location>
</feature>
<dbReference type="InterPro" id="IPR011583">
    <property type="entry name" value="Chitinase_II/V-like_cat"/>
</dbReference>
<dbReference type="Proteomes" id="UP001231915">
    <property type="component" value="Unassembled WGS sequence"/>
</dbReference>
<evidence type="ECO:0000256" key="7">
    <source>
        <dbReference type="ARBA" id="ARBA00023326"/>
    </source>
</evidence>
<comment type="catalytic activity">
    <reaction evidence="1">
        <text>Random endo-hydrolysis of N-acetyl-beta-D-glucosaminide (1-&gt;4)-beta-linkages in chitin and chitodextrins.</text>
        <dbReference type="EC" id="3.2.1.14"/>
    </reaction>
</comment>
<organism evidence="11 12">
    <name type="scientific">Pseudoalteromonas obscura</name>
    <dbReference type="NCBI Taxonomy" id="3048491"/>
    <lineage>
        <taxon>Bacteria</taxon>
        <taxon>Pseudomonadati</taxon>
        <taxon>Pseudomonadota</taxon>
        <taxon>Gammaproteobacteria</taxon>
        <taxon>Alteromonadales</taxon>
        <taxon>Pseudoalteromonadaceae</taxon>
        <taxon>Pseudoalteromonas</taxon>
    </lineage>
</organism>
<evidence type="ECO:0000256" key="1">
    <source>
        <dbReference type="ARBA" id="ARBA00000822"/>
    </source>
</evidence>
<dbReference type="InterPro" id="IPR001223">
    <property type="entry name" value="Glyco_hydro18_cat"/>
</dbReference>
<dbReference type="InterPro" id="IPR050314">
    <property type="entry name" value="Glycosyl_Hydrlase_18"/>
</dbReference>
<keyword evidence="12" id="KW-1185">Reference proteome</keyword>
<keyword evidence="6 8" id="KW-0326">Glycosidase</keyword>
<dbReference type="PANTHER" id="PTHR11177:SF317">
    <property type="entry name" value="CHITINASE 12-RELATED"/>
    <property type="match status" value="1"/>
</dbReference>
<evidence type="ECO:0000256" key="3">
    <source>
        <dbReference type="ARBA" id="ARBA00022801"/>
    </source>
</evidence>
<evidence type="ECO:0000256" key="9">
    <source>
        <dbReference type="RuleBase" id="RU004453"/>
    </source>
</evidence>